<evidence type="ECO:0000313" key="4">
    <source>
        <dbReference type="Proteomes" id="UP001139494"/>
    </source>
</evidence>
<keyword evidence="2" id="KW-1133">Transmembrane helix</keyword>
<dbReference type="Proteomes" id="UP001139494">
    <property type="component" value="Unassembled WGS sequence"/>
</dbReference>
<keyword evidence="2" id="KW-0812">Transmembrane</keyword>
<keyword evidence="4" id="KW-1185">Reference proteome</keyword>
<comment type="caution">
    <text evidence="3">The sequence shown here is derived from an EMBL/GenBank/DDBJ whole genome shotgun (WGS) entry which is preliminary data.</text>
</comment>
<reference evidence="3" key="1">
    <citation type="journal article" date="2023" name="Front. Microbiol.">
        <title>Genomic-based phylogenetic and metabolic analyses of the genus Natronomonas, and description of Natronomonas aquatica sp. nov.</title>
        <authorList>
            <person name="Garcia-Roldan A."/>
            <person name="Duran-Viseras A."/>
            <person name="de la Haba R.R."/>
            <person name="Corral P."/>
            <person name="Sanchez-Porro C."/>
            <person name="Ventosa A."/>
        </authorList>
    </citation>
    <scope>NUCLEOTIDE SEQUENCE</scope>
    <source>
        <strain evidence="3">F2-12</strain>
    </source>
</reference>
<feature type="transmembrane region" description="Helical" evidence="2">
    <location>
        <begin position="56"/>
        <end position="78"/>
    </location>
</feature>
<organism evidence="3 4">
    <name type="scientific">Natronomonas aquatica</name>
    <dbReference type="NCBI Taxonomy" id="2841590"/>
    <lineage>
        <taxon>Archaea</taxon>
        <taxon>Methanobacteriati</taxon>
        <taxon>Methanobacteriota</taxon>
        <taxon>Stenosarchaea group</taxon>
        <taxon>Halobacteria</taxon>
        <taxon>Halobacteriales</taxon>
        <taxon>Natronomonadaceae</taxon>
        <taxon>Natronomonas</taxon>
    </lineage>
</organism>
<feature type="compositionally biased region" description="Polar residues" evidence="1">
    <location>
        <begin position="142"/>
        <end position="151"/>
    </location>
</feature>
<evidence type="ECO:0000256" key="2">
    <source>
        <dbReference type="SAM" id="Phobius"/>
    </source>
</evidence>
<accession>A0A9R1CR64</accession>
<keyword evidence="2" id="KW-0472">Membrane</keyword>
<feature type="transmembrane region" description="Helical" evidence="2">
    <location>
        <begin position="112"/>
        <end position="137"/>
    </location>
</feature>
<dbReference type="EMBL" id="JAHLKM010000002">
    <property type="protein sequence ID" value="MCQ4332352.1"/>
    <property type="molecule type" value="Genomic_DNA"/>
</dbReference>
<name>A0A9R1CR64_9EURY</name>
<evidence type="ECO:0000313" key="3">
    <source>
        <dbReference type="EMBL" id="MCQ4332352.1"/>
    </source>
</evidence>
<feature type="compositionally biased region" description="Basic and acidic residues" evidence="1">
    <location>
        <begin position="445"/>
        <end position="466"/>
    </location>
</feature>
<proteinExistence type="predicted"/>
<gene>
    <name evidence="3" type="ORF">KM295_02380</name>
</gene>
<protein>
    <submittedName>
        <fullName evidence="3">Uncharacterized protein</fullName>
    </submittedName>
</protein>
<feature type="transmembrane region" description="Helical" evidence="2">
    <location>
        <begin position="85"/>
        <end position="106"/>
    </location>
</feature>
<dbReference type="RefSeq" id="WP_256028274.1">
    <property type="nucleotide sequence ID" value="NZ_JAHLKM010000002.1"/>
</dbReference>
<feature type="region of interest" description="Disordered" evidence="1">
    <location>
        <begin position="445"/>
        <end position="479"/>
    </location>
</feature>
<sequence length="578" mass="62565">MRYNRGALLAWAAAGIPLAVSLLQAIVAGAVGTDTAAGLLIVPGFYGAAVATEGGAGAVSVLCFFGALGWLGQGIALFVRSERRLGIAFGVGTGVVVVLLFGWLAVSAISAGALASLLLVLLVSVVTVGGVVGALVLMPDQTPSSGRSDTGSDSERDSHADTVSGDAPDTEPNPSTVDNATLDRLEEIAPDAVRYARENAAQGDDRIETELYRGIETALADGWFEMSVASRYGEGYEIVNLPARLRELDLPTVGGRCHVGELERHVRDWIDDEEISIRDIAFAIEAIDDHRSDIESYVREREEEFDRILNEVRSDIESIRTVADEIDGTVGERTRMLVIENRHSEFDGVGGIENGIAEAKSDLHECTFAEATQQLRELRSESEALLTAVDFLRSLIGGIEHGQRSARIPNGIAKQLYAELEPLLEQQYGVGLSIEDERILIENTGEKSRSVRRADTGPEREPEHAHGGSGGGPAPETVDPEELTDEILYTLRELKRDRSDGNVVEYQTEKLPERVADPGTLAALATFCRRQSDIVERVTLQENAPPGFLEIRFTDRTAVADGIDELVDRFLDRYSSGR</sequence>
<evidence type="ECO:0000256" key="1">
    <source>
        <dbReference type="SAM" id="MobiDB-lite"/>
    </source>
</evidence>
<dbReference type="AlphaFoldDB" id="A0A9R1CR64"/>
<feature type="region of interest" description="Disordered" evidence="1">
    <location>
        <begin position="142"/>
        <end position="181"/>
    </location>
</feature>